<evidence type="ECO:0000313" key="2">
    <source>
        <dbReference type="Proteomes" id="UP000306585"/>
    </source>
</evidence>
<organism evidence="1 2">
    <name type="scientific">Mariprofundus erugo</name>
    <dbReference type="NCBI Taxonomy" id="2528639"/>
    <lineage>
        <taxon>Bacteria</taxon>
        <taxon>Pseudomonadati</taxon>
        <taxon>Pseudomonadota</taxon>
        <taxon>Candidatius Mariprofundia</taxon>
        <taxon>Mariprofundales</taxon>
        <taxon>Mariprofundaceae</taxon>
        <taxon>Mariprofundus</taxon>
    </lineage>
</organism>
<dbReference type="RefSeq" id="WP_161595181.1">
    <property type="nucleotide sequence ID" value="NZ_VBRY01000004.1"/>
</dbReference>
<evidence type="ECO:0000313" key="1">
    <source>
        <dbReference type="EMBL" id="TLS67840.1"/>
    </source>
</evidence>
<dbReference type="AlphaFoldDB" id="A0A5R9GPB4"/>
<reference evidence="1 2" key="1">
    <citation type="journal article" date="2019" name="Appl. Environ. Microbiol.">
        <title>Environmental Evidence and Genomic Insight of Iron-oxidizing Bacteria Preference Towards More Corrosion Resistant Stainless Steel at Higher Salinities.</title>
        <authorList>
            <person name="Garrison C.E."/>
            <person name="Price K.A."/>
            <person name="Field E.K."/>
        </authorList>
    </citation>
    <scope>NUCLEOTIDE SEQUENCE [LARGE SCALE GENOMIC DNA]</scope>
    <source>
        <strain evidence="1 2">P3</strain>
    </source>
</reference>
<dbReference type="EMBL" id="VBRY01000004">
    <property type="protein sequence ID" value="TLS67840.1"/>
    <property type="molecule type" value="Genomic_DNA"/>
</dbReference>
<protein>
    <submittedName>
        <fullName evidence="1">Uncharacterized protein</fullName>
    </submittedName>
</protein>
<sequence>MTIKLVARVLMSAAMLSSQPLITDSCDRMAGRANIGGFSILIGKSRCGVVDHYIKCQTDTIFAGGHSGLF</sequence>
<accession>A0A5R9GPB4</accession>
<keyword evidence="2" id="KW-1185">Reference proteome</keyword>
<gene>
    <name evidence="1" type="ORF">FEF65_05165</name>
</gene>
<dbReference type="Proteomes" id="UP000306585">
    <property type="component" value="Unassembled WGS sequence"/>
</dbReference>
<comment type="caution">
    <text evidence="1">The sequence shown here is derived from an EMBL/GenBank/DDBJ whole genome shotgun (WGS) entry which is preliminary data.</text>
</comment>
<proteinExistence type="predicted"/>
<name>A0A5R9GPB4_9PROT</name>